<evidence type="ECO:0000256" key="1">
    <source>
        <dbReference type="ARBA" id="ARBA00008655"/>
    </source>
</evidence>
<keyword evidence="2 4" id="KW-0808">Transferase</keyword>
<organism evidence="7 8">
    <name type="scientific">Candidatus Zymogenus saltonus</name>
    <dbReference type="NCBI Taxonomy" id="2844893"/>
    <lineage>
        <taxon>Bacteria</taxon>
        <taxon>Deltaproteobacteria</taxon>
        <taxon>Candidatus Zymogenia</taxon>
        <taxon>Candidatus Zymogeniales</taxon>
        <taxon>Candidatus Zymogenaceae</taxon>
        <taxon>Candidatus Zymogenus</taxon>
    </lineage>
</organism>
<keyword evidence="4" id="KW-1208">Phospholipid metabolism</keyword>
<dbReference type="NCBIfam" id="TIGR00530">
    <property type="entry name" value="AGP_acyltrn"/>
    <property type="match status" value="1"/>
</dbReference>
<keyword evidence="5" id="KW-0812">Transmembrane</keyword>
<protein>
    <recommendedName>
        <fullName evidence="4">1-acyl-sn-glycerol-3-phosphate acyltransferase</fullName>
        <ecNumber evidence="4">2.3.1.51</ecNumber>
    </recommendedName>
</protein>
<accession>A0A9D8KEN2</accession>
<name>A0A9D8KEN2_9DELT</name>
<reference evidence="7" key="1">
    <citation type="journal article" date="2021" name="Environ. Microbiol.">
        <title>Genomic characterization of three novel Desulfobacterota classes expand the metabolic and phylogenetic diversity of the phylum.</title>
        <authorList>
            <person name="Murphy C.L."/>
            <person name="Biggerstaff J."/>
            <person name="Eichhorn A."/>
            <person name="Ewing E."/>
            <person name="Shahan R."/>
            <person name="Soriano D."/>
            <person name="Stewart S."/>
            <person name="VanMol K."/>
            <person name="Walker R."/>
            <person name="Walters P."/>
            <person name="Elshahed M.S."/>
            <person name="Youssef N.H."/>
        </authorList>
    </citation>
    <scope>NUCLEOTIDE SEQUENCE</scope>
    <source>
        <strain evidence="7">Zod_Metabat.24</strain>
    </source>
</reference>
<dbReference type="EMBL" id="JAFGIX010000046">
    <property type="protein sequence ID" value="MBN1573324.1"/>
    <property type="molecule type" value="Genomic_DNA"/>
</dbReference>
<dbReference type="EC" id="2.3.1.51" evidence="4"/>
<proteinExistence type="inferred from homology"/>
<dbReference type="PANTHER" id="PTHR10434:SF66">
    <property type="entry name" value="PHOSPHOLIPID_GLYCEROL ACYLTRANSFERASE DOMAIN-CONTAINING PROTEIN"/>
    <property type="match status" value="1"/>
</dbReference>
<dbReference type="GO" id="GO:0003841">
    <property type="term" value="F:1-acylglycerol-3-phosphate O-acyltransferase activity"/>
    <property type="evidence" value="ECO:0007669"/>
    <property type="project" value="UniProtKB-UniRule"/>
</dbReference>
<comment type="domain">
    <text evidence="4">The HXXXXD motif is essential for acyltransferase activity and may constitute the binding site for the phosphate moiety of the glycerol-3-phosphate.</text>
</comment>
<keyword evidence="4" id="KW-0444">Lipid biosynthesis</keyword>
<gene>
    <name evidence="7" type="ORF">JW984_09035</name>
</gene>
<dbReference type="PANTHER" id="PTHR10434">
    <property type="entry name" value="1-ACYL-SN-GLYCEROL-3-PHOSPHATE ACYLTRANSFERASE"/>
    <property type="match status" value="1"/>
</dbReference>
<evidence type="ECO:0000259" key="6">
    <source>
        <dbReference type="SMART" id="SM00563"/>
    </source>
</evidence>
<comment type="catalytic activity">
    <reaction evidence="4">
        <text>a 1-acyl-sn-glycero-3-phosphate + an acyl-CoA = a 1,2-diacyl-sn-glycero-3-phosphate + CoA</text>
        <dbReference type="Rhea" id="RHEA:19709"/>
        <dbReference type="ChEBI" id="CHEBI:57287"/>
        <dbReference type="ChEBI" id="CHEBI:57970"/>
        <dbReference type="ChEBI" id="CHEBI:58342"/>
        <dbReference type="ChEBI" id="CHEBI:58608"/>
        <dbReference type="EC" id="2.3.1.51"/>
    </reaction>
</comment>
<keyword evidence="4" id="KW-0594">Phospholipid biosynthesis</keyword>
<evidence type="ECO:0000313" key="8">
    <source>
        <dbReference type="Proteomes" id="UP000809273"/>
    </source>
</evidence>
<dbReference type="Proteomes" id="UP000809273">
    <property type="component" value="Unassembled WGS sequence"/>
</dbReference>
<sequence>MKKVLQIIYQPYKWLVYFPFLIISTLFFGSIAVVLITLSVNDKFVSILCGVVWSRLNSYMTPMFVRVIGKENIDKKQSYVIVSNHQSHFDVFVLYGWIGIDFKWVMKQELRKVPVFGLACDKVGFIFIDRSNKKAALASLEAAKEKIVDGTSVVFFPEGTRSTTGELMEFKKGAFRMALDLELPVLPLTIIGTKNILPNRTLNLLPGRTKMIVHKPIDTRKYSIKTIDKLMSKVKAVIQSGLDKYGG</sequence>
<comment type="caution">
    <text evidence="7">The sequence shown here is derived from an EMBL/GenBank/DDBJ whole genome shotgun (WGS) entry which is preliminary data.</text>
</comment>
<reference evidence="7" key="2">
    <citation type="submission" date="2021-01" db="EMBL/GenBank/DDBJ databases">
        <authorList>
            <person name="Hahn C.R."/>
            <person name="Youssef N.H."/>
            <person name="Elshahed M."/>
        </authorList>
    </citation>
    <scope>NUCLEOTIDE SEQUENCE</scope>
    <source>
        <strain evidence="7">Zod_Metabat.24</strain>
    </source>
</reference>
<dbReference type="Pfam" id="PF01553">
    <property type="entry name" value="Acyltransferase"/>
    <property type="match status" value="1"/>
</dbReference>
<comment type="similarity">
    <text evidence="1 4">Belongs to the 1-acyl-sn-glycerol-3-phosphate acyltransferase family.</text>
</comment>
<feature type="domain" description="Phospholipid/glycerol acyltransferase" evidence="6">
    <location>
        <begin position="79"/>
        <end position="193"/>
    </location>
</feature>
<evidence type="ECO:0000256" key="4">
    <source>
        <dbReference type="RuleBase" id="RU361267"/>
    </source>
</evidence>
<keyword evidence="3 4" id="KW-0012">Acyltransferase</keyword>
<dbReference type="AlphaFoldDB" id="A0A9D8KEN2"/>
<evidence type="ECO:0000256" key="5">
    <source>
        <dbReference type="SAM" id="Phobius"/>
    </source>
</evidence>
<dbReference type="SUPFAM" id="SSF69593">
    <property type="entry name" value="Glycerol-3-phosphate (1)-acyltransferase"/>
    <property type="match status" value="1"/>
</dbReference>
<dbReference type="InterPro" id="IPR002123">
    <property type="entry name" value="Plipid/glycerol_acylTrfase"/>
</dbReference>
<keyword evidence="5" id="KW-0472">Membrane</keyword>
<evidence type="ECO:0000313" key="7">
    <source>
        <dbReference type="EMBL" id="MBN1573324.1"/>
    </source>
</evidence>
<feature type="transmembrane region" description="Helical" evidence="5">
    <location>
        <begin position="12"/>
        <end position="38"/>
    </location>
</feature>
<dbReference type="GO" id="GO:0016020">
    <property type="term" value="C:membrane"/>
    <property type="evidence" value="ECO:0007669"/>
    <property type="project" value="InterPro"/>
</dbReference>
<keyword evidence="4" id="KW-0443">Lipid metabolism</keyword>
<dbReference type="CDD" id="cd07989">
    <property type="entry name" value="LPLAT_AGPAT-like"/>
    <property type="match status" value="1"/>
</dbReference>
<keyword evidence="5" id="KW-1133">Transmembrane helix</keyword>
<dbReference type="InterPro" id="IPR004552">
    <property type="entry name" value="AGP_acyltrans"/>
</dbReference>
<dbReference type="GO" id="GO:0006654">
    <property type="term" value="P:phosphatidic acid biosynthetic process"/>
    <property type="evidence" value="ECO:0007669"/>
    <property type="project" value="TreeGrafter"/>
</dbReference>
<evidence type="ECO:0000256" key="2">
    <source>
        <dbReference type="ARBA" id="ARBA00022679"/>
    </source>
</evidence>
<evidence type="ECO:0000256" key="3">
    <source>
        <dbReference type="ARBA" id="ARBA00023315"/>
    </source>
</evidence>
<dbReference type="SMART" id="SM00563">
    <property type="entry name" value="PlsC"/>
    <property type="match status" value="1"/>
</dbReference>